<dbReference type="SUPFAM" id="SSF55174">
    <property type="entry name" value="Alpha-L RNA-binding motif"/>
    <property type="match status" value="1"/>
</dbReference>
<organism evidence="3 4">
    <name type="scientific">Streptococcus ictaluri 707-05</name>
    <dbReference type="NCBI Taxonomy" id="764299"/>
    <lineage>
        <taxon>Bacteria</taxon>
        <taxon>Bacillati</taxon>
        <taxon>Bacillota</taxon>
        <taxon>Bacilli</taxon>
        <taxon>Lactobacillales</taxon>
        <taxon>Streptococcaceae</taxon>
        <taxon>Streptococcus</taxon>
    </lineage>
</organism>
<dbReference type="CDD" id="cd00165">
    <property type="entry name" value="S4"/>
    <property type="match status" value="1"/>
</dbReference>
<evidence type="ECO:0000256" key="1">
    <source>
        <dbReference type="PROSITE-ProRule" id="PRU00182"/>
    </source>
</evidence>
<keyword evidence="4" id="KW-1185">Reference proteome</keyword>
<protein>
    <submittedName>
        <fullName evidence="3">S4 domain protein</fullName>
    </submittedName>
</protein>
<gene>
    <name evidence="3" type="ORF">STRIC_0393</name>
</gene>
<proteinExistence type="predicted"/>
<dbReference type="STRING" id="764299.STRIC_0393"/>
<dbReference type="Pfam" id="PF01479">
    <property type="entry name" value="S4"/>
    <property type="match status" value="1"/>
</dbReference>
<keyword evidence="1" id="KW-0694">RNA-binding</keyword>
<evidence type="ECO:0000313" key="4">
    <source>
        <dbReference type="Proteomes" id="UP000003330"/>
    </source>
</evidence>
<dbReference type="PANTHER" id="PTHR13633">
    <property type="entry name" value="MITOCHONDRIAL TRANSCRIPTION RESCUE FACTOR 1"/>
    <property type="match status" value="1"/>
</dbReference>
<dbReference type="Proteomes" id="UP000003330">
    <property type="component" value="Unassembled WGS sequence"/>
</dbReference>
<dbReference type="Pfam" id="PF17774">
    <property type="entry name" value="YlmH_RBD"/>
    <property type="match status" value="1"/>
</dbReference>
<dbReference type="GO" id="GO:0003723">
    <property type="term" value="F:RNA binding"/>
    <property type="evidence" value="ECO:0007669"/>
    <property type="project" value="UniProtKB-KW"/>
</dbReference>
<name>G5K5Q7_9STRE</name>
<dbReference type="InterPro" id="IPR012677">
    <property type="entry name" value="Nucleotide-bd_a/b_plait_sf"/>
</dbReference>
<dbReference type="PANTHER" id="PTHR13633:SF3">
    <property type="entry name" value="MITOCHONDRIAL TRANSCRIPTION RESCUE FACTOR 1"/>
    <property type="match status" value="1"/>
</dbReference>
<dbReference type="Pfam" id="PF21278">
    <property type="entry name" value="YlmH_1st"/>
    <property type="match status" value="1"/>
</dbReference>
<dbReference type="Gene3D" id="3.10.290.10">
    <property type="entry name" value="RNA-binding S4 domain"/>
    <property type="match status" value="1"/>
</dbReference>
<dbReference type="InterPro" id="IPR048443">
    <property type="entry name" value="RqcP2_N"/>
</dbReference>
<reference evidence="3 4" key="1">
    <citation type="journal article" date="2014" name="Int. J. Syst. Evol. Microbiol.">
        <title>Phylogenomics and the dynamic genome evolution of the genus Streptococcus.</title>
        <authorList>
            <consortium name="The Broad Institute Genome Sequencing Platform"/>
            <person name="Richards V.P."/>
            <person name="Palmer S.R."/>
            <person name="Pavinski Bitar P.D."/>
            <person name="Qin X."/>
            <person name="Weinstock G.M."/>
            <person name="Highlander S.K."/>
            <person name="Town C.D."/>
            <person name="Burne R.A."/>
            <person name="Stanhope M.J."/>
        </authorList>
    </citation>
    <scope>NUCLEOTIDE SEQUENCE [LARGE SCALE GENOMIC DNA]</scope>
    <source>
        <strain evidence="3 4">707-05</strain>
    </source>
</reference>
<accession>G5K5Q7</accession>
<dbReference type="AlphaFoldDB" id="G5K5Q7"/>
<dbReference type="Gene3D" id="3.30.70.330">
    <property type="match status" value="1"/>
</dbReference>
<evidence type="ECO:0000259" key="2">
    <source>
        <dbReference type="SMART" id="SM00363"/>
    </source>
</evidence>
<dbReference type="RefSeq" id="WP_008090604.1">
    <property type="nucleotide sequence ID" value="NZ_AEUX02000008.1"/>
</dbReference>
<dbReference type="InterPro" id="IPR002942">
    <property type="entry name" value="S4_RNA-bd"/>
</dbReference>
<dbReference type="OrthoDB" id="9812787at2"/>
<dbReference type="Gene3D" id="3.30.1370.160">
    <property type="match status" value="1"/>
</dbReference>
<sequence>MSAQKDIYQHFHPNEFHFIEKMSDVIQRVDDNYLLEVTDFLNPREILILKSLVAPTNLNCFSSTDSYSSEYGRVIIAPEYYKLETEDFDMALVEISYNAKFNHLSHAQILGTLINELGIKRSLLGDIYLDLDYAQIMISRKLLPYLLGNISKIARASVTLKEVTFDQLVQGTAQEITLDLTVSSLRLDRLLATVLKLSRSQAIKLIETDKVKCNYQPMDKPSESVAVGDLISIRGFGRFKLLSDNGFTKNGKYKLTISKMMHK</sequence>
<dbReference type="InterPro" id="IPR036986">
    <property type="entry name" value="S4_RNA-bd_sf"/>
</dbReference>
<dbReference type="eggNOG" id="COG2302">
    <property type="taxonomic scope" value="Bacteria"/>
</dbReference>
<evidence type="ECO:0000313" key="3">
    <source>
        <dbReference type="EMBL" id="EHI68626.1"/>
    </source>
</evidence>
<dbReference type="SMART" id="SM00363">
    <property type="entry name" value="S4"/>
    <property type="match status" value="1"/>
</dbReference>
<comment type="caution">
    <text evidence="3">The sequence shown here is derived from an EMBL/GenBank/DDBJ whole genome shotgun (WGS) entry which is preliminary data.</text>
</comment>
<dbReference type="PROSITE" id="PS50889">
    <property type="entry name" value="S4"/>
    <property type="match status" value="1"/>
</dbReference>
<dbReference type="InterPro" id="IPR040591">
    <property type="entry name" value="RqcP2_RBD"/>
</dbReference>
<feature type="domain" description="RNA-binding S4" evidence="2">
    <location>
        <begin position="185"/>
        <end position="242"/>
    </location>
</feature>
<dbReference type="EMBL" id="AEUX02000008">
    <property type="protein sequence ID" value="EHI68626.1"/>
    <property type="molecule type" value="Genomic_DNA"/>
</dbReference>